<gene>
    <name evidence="2" type="ORF">Esi_0532_0001</name>
</gene>
<feature type="region of interest" description="Disordered" evidence="1">
    <location>
        <begin position="92"/>
        <end position="157"/>
    </location>
</feature>
<feature type="compositionally biased region" description="Low complexity" evidence="1">
    <location>
        <begin position="9"/>
        <end position="20"/>
    </location>
</feature>
<sequence>MSRAAAGMASVGGEAKAGVAGRRRRRSLSTLASSQQAKSSPLPPPPASAAVGTGTSGSNPPVAAPPRPPSLVAAEGGEGATSVTADVAAMPGKAASEGPPLALASPETVGGAAAGLDGSGQREGGGANGMGGGEGWSGEGGAAETTGAWSGGGAGWERDEAGEDVYEENLKALVGVSTGPHGYWMGPLMALTKPETRKTAMQLTADNKLGYRSSKGGPVSKGTLLQYVLEQKEKHPTKVMGGAGRVGTGNGSSSNALPDGFS</sequence>
<dbReference type="EMBL" id="FN648744">
    <property type="protein sequence ID" value="CBJ33627.1"/>
    <property type="molecule type" value="Genomic_DNA"/>
</dbReference>
<evidence type="ECO:0000256" key="1">
    <source>
        <dbReference type="SAM" id="MobiDB-lite"/>
    </source>
</evidence>
<dbReference type="EMBL" id="FN649727">
    <property type="protein sequence ID" value="CBJ33627.1"/>
    <property type="molecule type" value="Genomic_DNA"/>
</dbReference>
<name>D7G3V0_ECTSI</name>
<dbReference type="Proteomes" id="UP000002630">
    <property type="component" value="Linkage Group LG02"/>
</dbReference>
<evidence type="ECO:0000313" key="3">
    <source>
        <dbReference type="Proteomes" id="UP000002630"/>
    </source>
</evidence>
<reference evidence="2 3" key="1">
    <citation type="journal article" date="2010" name="Nature">
        <title>The Ectocarpus genome and the independent evolution of multicellularity in brown algae.</title>
        <authorList>
            <person name="Cock J.M."/>
            <person name="Sterck L."/>
            <person name="Rouze P."/>
            <person name="Scornet D."/>
            <person name="Allen A.E."/>
            <person name="Amoutzias G."/>
            <person name="Anthouard V."/>
            <person name="Artiguenave F."/>
            <person name="Aury J.M."/>
            <person name="Badger J.H."/>
            <person name="Beszteri B."/>
            <person name="Billiau K."/>
            <person name="Bonnet E."/>
            <person name="Bothwell J.H."/>
            <person name="Bowler C."/>
            <person name="Boyen C."/>
            <person name="Brownlee C."/>
            <person name="Carrano C.J."/>
            <person name="Charrier B."/>
            <person name="Cho G.Y."/>
            <person name="Coelho S.M."/>
            <person name="Collen J."/>
            <person name="Corre E."/>
            <person name="Da Silva C."/>
            <person name="Delage L."/>
            <person name="Delaroque N."/>
            <person name="Dittami S.M."/>
            <person name="Doulbeau S."/>
            <person name="Elias M."/>
            <person name="Farnham G."/>
            <person name="Gachon C.M."/>
            <person name="Gschloessl B."/>
            <person name="Heesch S."/>
            <person name="Jabbari K."/>
            <person name="Jubin C."/>
            <person name="Kawai H."/>
            <person name="Kimura K."/>
            <person name="Kloareg B."/>
            <person name="Kupper F.C."/>
            <person name="Lang D."/>
            <person name="Le Bail A."/>
            <person name="Leblanc C."/>
            <person name="Lerouge P."/>
            <person name="Lohr M."/>
            <person name="Lopez P.J."/>
            <person name="Martens C."/>
            <person name="Maumus F."/>
            <person name="Michel G."/>
            <person name="Miranda-Saavedra D."/>
            <person name="Morales J."/>
            <person name="Moreau H."/>
            <person name="Motomura T."/>
            <person name="Nagasato C."/>
            <person name="Napoli C.A."/>
            <person name="Nelson D.R."/>
            <person name="Nyvall-Collen P."/>
            <person name="Peters A.F."/>
            <person name="Pommier C."/>
            <person name="Potin P."/>
            <person name="Poulain J."/>
            <person name="Quesneville H."/>
            <person name="Read B."/>
            <person name="Rensing S.A."/>
            <person name="Ritter A."/>
            <person name="Rousvoal S."/>
            <person name="Samanta M."/>
            <person name="Samson G."/>
            <person name="Schroeder D.C."/>
            <person name="Segurens B."/>
            <person name="Strittmatter M."/>
            <person name="Tonon T."/>
            <person name="Tregear J.W."/>
            <person name="Valentin K."/>
            <person name="von Dassow P."/>
            <person name="Yamagishi T."/>
            <person name="Van de Peer Y."/>
            <person name="Wincker P."/>
        </authorList>
    </citation>
    <scope>NUCLEOTIDE SEQUENCE [LARGE SCALE GENOMIC DNA]</scope>
    <source>
        <strain evidence="3">Ec32 / CCAP1310/4</strain>
    </source>
</reference>
<proteinExistence type="predicted"/>
<feature type="compositionally biased region" description="Gly residues" evidence="1">
    <location>
        <begin position="241"/>
        <end position="250"/>
    </location>
</feature>
<protein>
    <submittedName>
        <fullName evidence="2">Uncharacterized protein</fullName>
    </submittedName>
</protein>
<evidence type="ECO:0000313" key="2">
    <source>
        <dbReference type="EMBL" id="CBJ33627.1"/>
    </source>
</evidence>
<feature type="compositionally biased region" description="Low complexity" evidence="1">
    <location>
        <begin position="28"/>
        <end position="40"/>
    </location>
</feature>
<feature type="compositionally biased region" description="Gly residues" evidence="1">
    <location>
        <begin position="117"/>
        <end position="141"/>
    </location>
</feature>
<feature type="region of interest" description="Disordered" evidence="1">
    <location>
        <begin position="1"/>
        <end position="79"/>
    </location>
</feature>
<dbReference type="AlphaFoldDB" id="D7G3V0"/>
<organism evidence="2 3">
    <name type="scientific">Ectocarpus siliculosus</name>
    <name type="common">Brown alga</name>
    <name type="synonym">Conferva siliculosa</name>
    <dbReference type="NCBI Taxonomy" id="2880"/>
    <lineage>
        <taxon>Eukaryota</taxon>
        <taxon>Sar</taxon>
        <taxon>Stramenopiles</taxon>
        <taxon>Ochrophyta</taxon>
        <taxon>PX clade</taxon>
        <taxon>Phaeophyceae</taxon>
        <taxon>Ectocarpales</taxon>
        <taxon>Ectocarpaceae</taxon>
        <taxon>Ectocarpus</taxon>
    </lineage>
</organism>
<accession>D7G3V0</accession>
<feature type="region of interest" description="Disordered" evidence="1">
    <location>
        <begin position="235"/>
        <end position="262"/>
    </location>
</feature>
<dbReference type="InParanoid" id="D7G3V0"/>
<keyword evidence="3" id="KW-1185">Reference proteome</keyword>